<evidence type="ECO:0000313" key="1">
    <source>
        <dbReference type="EMBL" id="JAA99616.1"/>
    </source>
</evidence>
<feature type="non-terminal residue" evidence="1">
    <location>
        <position position="1"/>
    </location>
</feature>
<sequence length="305" mass="33430">NNPIRWLRGRHGAISHQRQSGDHLRLNAQMVDAAHYLEVSVIAPIFTVRVGNEPVRNATFAAPSNYTHRVLAHMLPVNVPVHTGLVQEHILVHVEASLHRTVGHNLVPDHTLIPGDTVRDASVHLVPRIPLVRTMLAVVLALGRFLPVAIGKRIQTRFEGIRFAALGRIVRSAAHQPRIDPVLEAGSIEKSAFAPIATVSTATHQIFGGDSDVPCAVRVNADPIGHDAGSGNGPTRSTRSLVAYFTQRITVWPVVPRVKRFRDVDVVHVVVVLDRNLESRPTLADSLQRLEGVIVDVGAEVRIRF</sequence>
<reference evidence="1" key="1">
    <citation type="submission" date="2013-07" db="EMBL/GenBank/DDBJ databases">
        <title>Transcriptome sequencing and developmental regulation of gene expression in Anopheles aquasalis.</title>
        <authorList>
            <consortium name="Brazilian Malaria Network (MCT/CNPq/MS/SCTIE/DECIT/PRONEX 555648/2009-5) and Research Network on Bioactive Molecules from Arthropod Vectors (NAP-MOBIARVE"/>
            <consortium name="University of Sao Paulo)"/>
            <person name="Marinotti O."/>
            <person name="Ribeiro J.M.C."/>
            <person name="Costa-da-Silva A.L."/>
            <person name="Silva M.C.P."/>
            <person name="Lopes A.R."/>
            <person name="Barros M.S."/>
            <person name="Sa-Nunes A."/>
            <person name="Konjin B.B."/>
            <person name="Carvalho E."/>
            <person name="Suesdek L."/>
            <person name="Silva-Neto M.A.C."/>
            <person name="Capurro M.L."/>
        </authorList>
    </citation>
    <scope>NUCLEOTIDE SEQUENCE</scope>
    <source>
        <tissue evidence="1">Whole body</tissue>
    </source>
</reference>
<organism evidence="1">
    <name type="scientific">Anopheles aquasalis</name>
    <name type="common">Malaria mosquito</name>
    <dbReference type="NCBI Taxonomy" id="42839"/>
    <lineage>
        <taxon>Eukaryota</taxon>
        <taxon>Metazoa</taxon>
        <taxon>Ecdysozoa</taxon>
        <taxon>Arthropoda</taxon>
        <taxon>Hexapoda</taxon>
        <taxon>Insecta</taxon>
        <taxon>Pterygota</taxon>
        <taxon>Neoptera</taxon>
        <taxon>Endopterygota</taxon>
        <taxon>Diptera</taxon>
        <taxon>Nematocera</taxon>
        <taxon>Culicoidea</taxon>
        <taxon>Culicidae</taxon>
        <taxon>Anophelinae</taxon>
        <taxon>Anopheles</taxon>
    </lineage>
</organism>
<dbReference type="AlphaFoldDB" id="T1DRE5"/>
<dbReference type="EMBL" id="GAMD01001974">
    <property type="protein sequence ID" value="JAA99616.1"/>
    <property type="molecule type" value="mRNA"/>
</dbReference>
<feature type="non-terminal residue" evidence="1">
    <location>
        <position position="305"/>
    </location>
</feature>
<name>T1DRE5_ANOAQ</name>
<protein>
    <submittedName>
        <fullName evidence="1">Uncharacterized protein</fullName>
    </submittedName>
</protein>
<proteinExistence type="evidence at transcript level"/>
<accession>T1DRE5</accession>